<dbReference type="EMBL" id="KZ308964">
    <property type="protein sequence ID" value="KAG8235906.1"/>
    <property type="molecule type" value="Genomic_DNA"/>
</dbReference>
<proteinExistence type="predicted"/>
<evidence type="ECO:0008006" key="4">
    <source>
        <dbReference type="Google" id="ProtNLM"/>
    </source>
</evidence>
<name>A0A8K0KIK3_LADFU</name>
<comment type="caution">
    <text evidence="2">The sequence shown here is derived from an EMBL/GenBank/DDBJ whole genome shotgun (WGS) entry which is preliminary data.</text>
</comment>
<sequence length="237" mass="26809">MQYLQSSYTRVRATLQPPKELLSVLHGHRSRRWCVFFVFLVFFVVVFTVLATFPLRSILLVSVRGFANTERLQTDSVRCLGGIHGTFRANSRLSENGRRHRGGGGRRMVGQGCKTVPLVPLPKPSPTSTDTAESASDRGCHHVLLFPFLRHTAVFADTGADGRGRCAFELFAERQCAHVRRLRLEMRMSGLLLLLLLLLTEPKPQCFVQLWVLVTQRRSRSFPRRPSVAHQTQRTAS</sequence>
<keyword evidence="1" id="KW-0812">Transmembrane</keyword>
<feature type="transmembrane region" description="Helical" evidence="1">
    <location>
        <begin position="33"/>
        <end position="53"/>
    </location>
</feature>
<dbReference type="Proteomes" id="UP000792457">
    <property type="component" value="Unassembled WGS sequence"/>
</dbReference>
<evidence type="ECO:0000256" key="1">
    <source>
        <dbReference type="SAM" id="Phobius"/>
    </source>
</evidence>
<organism evidence="2 3">
    <name type="scientific">Ladona fulva</name>
    <name type="common">Scarce chaser dragonfly</name>
    <name type="synonym">Libellula fulva</name>
    <dbReference type="NCBI Taxonomy" id="123851"/>
    <lineage>
        <taxon>Eukaryota</taxon>
        <taxon>Metazoa</taxon>
        <taxon>Ecdysozoa</taxon>
        <taxon>Arthropoda</taxon>
        <taxon>Hexapoda</taxon>
        <taxon>Insecta</taxon>
        <taxon>Pterygota</taxon>
        <taxon>Palaeoptera</taxon>
        <taxon>Odonata</taxon>
        <taxon>Epiprocta</taxon>
        <taxon>Anisoptera</taxon>
        <taxon>Libelluloidea</taxon>
        <taxon>Libellulidae</taxon>
        <taxon>Ladona</taxon>
    </lineage>
</organism>
<reference evidence="2" key="2">
    <citation type="submission" date="2017-10" db="EMBL/GenBank/DDBJ databases">
        <title>Ladona fulva Genome sequencing and assembly.</title>
        <authorList>
            <person name="Murali S."/>
            <person name="Richards S."/>
            <person name="Bandaranaike D."/>
            <person name="Bellair M."/>
            <person name="Blankenburg K."/>
            <person name="Chao H."/>
            <person name="Dinh H."/>
            <person name="Doddapaneni H."/>
            <person name="Dugan-Rocha S."/>
            <person name="Elkadiri S."/>
            <person name="Gnanaolivu R."/>
            <person name="Hernandez B."/>
            <person name="Skinner E."/>
            <person name="Javaid M."/>
            <person name="Lee S."/>
            <person name="Li M."/>
            <person name="Ming W."/>
            <person name="Munidasa M."/>
            <person name="Muniz J."/>
            <person name="Nguyen L."/>
            <person name="Hughes D."/>
            <person name="Osuji N."/>
            <person name="Pu L.-L."/>
            <person name="Puazo M."/>
            <person name="Qu C."/>
            <person name="Quiroz J."/>
            <person name="Raj R."/>
            <person name="Weissenberger G."/>
            <person name="Xin Y."/>
            <person name="Zou X."/>
            <person name="Han Y."/>
            <person name="Worley K."/>
            <person name="Muzny D."/>
            <person name="Gibbs R."/>
        </authorList>
    </citation>
    <scope>NUCLEOTIDE SEQUENCE</scope>
    <source>
        <strain evidence="2">Sampled in the wild</strain>
    </source>
</reference>
<reference evidence="2" key="1">
    <citation type="submission" date="2013-04" db="EMBL/GenBank/DDBJ databases">
        <authorList>
            <person name="Qu J."/>
            <person name="Murali S.C."/>
            <person name="Bandaranaike D."/>
            <person name="Bellair M."/>
            <person name="Blankenburg K."/>
            <person name="Chao H."/>
            <person name="Dinh H."/>
            <person name="Doddapaneni H."/>
            <person name="Downs B."/>
            <person name="Dugan-Rocha S."/>
            <person name="Elkadiri S."/>
            <person name="Gnanaolivu R.D."/>
            <person name="Hernandez B."/>
            <person name="Javaid M."/>
            <person name="Jayaseelan J.C."/>
            <person name="Lee S."/>
            <person name="Li M."/>
            <person name="Ming W."/>
            <person name="Munidasa M."/>
            <person name="Muniz J."/>
            <person name="Nguyen L."/>
            <person name="Ongeri F."/>
            <person name="Osuji N."/>
            <person name="Pu L.-L."/>
            <person name="Puazo M."/>
            <person name="Qu C."/>
            <person name="Quiroz J."/>
            <person name="Raj R."/>
            <person name="Weissenberger G."/>
            <person name="Xin Y."/>
            <person name="Zou X."/>
            <person name="Han Y."/>
            <person name="Richards S."/>
            <person name="Worley K."/>
            <person name="Muzny D."/>
            <person name="Gibbs R."/>
        </authorList>
    </citation>
    <scope>NUCLEOTIDE SEQUENCE</scope>
    <source>
        <strain evidence="2">Sampled in the wild</strain>
    </source>
</reference>
<evidence type="ECO:0000313" key="2">
    <source>
        <dbReference type="EMBL" id="KAG8235906.1"/>
    </source>
</evidence>
<dbReference type="AlphaFoldDB" id="A0A8K0KIK3"/>
<gene>
    <name evidence="2" type="ORF">J437_LFUL010135</name>
</gene>
<keyword evidence="3" id="KW-1185">Reference proteome</keyword>
<evidence type="ECO:0000313" key="3">
    <source>
        <dbReference type="Proteomes" id="UP000792457"/>
    </source>
</evidence>
<accession>A0A8K0KIK3</accession>
<protein>
    <recommendedName>
        <fullName evidence="4">Transmembrane protein</fullName>
    </recommendedName>
</protein>
<keyword evidence="1" id="KW-1133">Transmembrane helix</keyword>
<keyword evidence="1" id="KW-0472">Membrane</keyword>